<evidence type="ECO:0000256" key="2">
    <source>
        <dbReference type="SAM" id="SignalP"/>
    </source>
</evidence>
<dbReference type="Gene3D" id="3.40.190.10">
    <property type="entry name" value="Periplasmic binding protein-like II"/>
    <property type="match status" value="2"/>
</dbReference>
<accession>A0ABQ2N0L1</accession>
<dbReference type="InterPro" id="IPR050490">
    <property type="entry name" value="Bact_solute-bd_prot1"/>
</dbReference>
<dbReference type="PANTHER" id="PTHR43649">
    <property type="entry name" value="ARABINOSE-BINDING PROTEIN-RELATED"/>
    <property type="match status" value="1"/>
</dbReference>
<dbReference type="SUPFAM" id="SSF53850">
    <property type="entry name" value="Periplasmic binding protein-like II"/>
    <property type="match status" value="1"/>
</dbReference>
<proteinExistence type="predicted"/>
<organism evidence="3 4">
    <name type="scientific">Microbacterium nanhaiense</name>
    <dbReference type="NCBI Taxonomy" id="1301026"/>
    <lineage>
        <taxon>Bacteria</taxon>
        <taxon>Bacillati</taxon>
        <taxon>Actinomycetota</taxon>
        <taxon>Actinomycetes</taxon>
        <taxon>Micrococcales</taxon>
        <taxon>Microbacteriaceae</taxon>
        <taxon>Microbacterium</taxon>
    </lineage>
</organism>
<keyword evidence="4" id="KW-1185">Reference proteome</keyword>
<feature type="signal peptide" evidence="2">
    <location>
        <begin position="1"/>
        <end position="23"/>
    </location>
</feature>
<feature type="chain" id="PRO_5045472836" evidence="2">
    <location>
        <begin position="24"/>
        <end position="555"/>
    </location>
</feature>
<gene>
    <name evidence="3" type="ORF">GCM10010910_16040</name>
</gene>
<comment type="caution">
    <text evidence="3">The sequence shown here is derived from an EMBL/GenBank/DDBJ whole genome shotgun (WGS) entry which is preliminary data.</text>
</comment>
<dbReference type="EMBL" id="BMMQ01000004">
    <property type="protein sequence ID" value="GGO63452.1"/>
    <property type="molecule type" value="Genomic_DNA"/>
</dbReference>
<keyword evidence="1 2" id="KW-0732">Signal</keyword>
<protein>
    <submittedName>
        <fullName evidence="3">Sugar ABC transporter substrate-binding protein</fullName>
    </submittedName>
</protein>
<dbReference type="Proteomes" id="UP000638043">
    <property type="component" value="Unassembled WGS sequence"/>
</dbReference>
<dbReference type="PROSITE" id="PS51257">
    <property type="entry name" value="PROKAR_LIPOPROTEIN"/>
    <property type="match status" value="1"/>
</dbReference>
<reference evidence="4" key="1">
    <citation type="journal article" date="2019" name="Int. J. Syst. Evol. Microbiol.">
        <title>The Global Catalogue of Microorganisms (GCM) 10K type strain sequencing project: providing services to taxonomists for standard genome sequencing and annotation.</title>
        <authorList>
            <consortium name="The Broad Institute Genomics Platform"/>
            <consortium name="The Broad Institute Genome Sequencing Center for Infectious Disease"/>
            <person name="Wu L."/>
            <person name="Ma J."/>
        </authorList>
    </citation>
    <scope>NUCLEOTIDE SEQUENCE [LARGE SCALE GENOMIC DNA]</scope>
    <source>
        <strain evidence="4">CGMCC 4.7181</strain>
    </source>
</reference>
<evidence type="ECO:0000313" key="4">
    <source>
        <dbReference type="Proteomes" id="UP000638043"/>
    </source>
</evidence>
<evidence type="ECO:0000256" key="1">
    <source>
        <dbReference type="ARBA" id="ARBA00022729"/>
    </source>
</evidence>
<sequence length="555" mass="60276">MKRTITRPLALAASAALVVGAAACTSGGDGGSAEDDNVITIFSQQGPDRDLNGSTFTKLIEEEFDVDLQFETTTWDAASAAEARQIALASGDLPDAFLLIPWVDQFSQAELVKYGEQGLIRPLNELIDSSAPNLQKAWGDTPDWEKLATAPDGNVWGLPQWNDCFHCTFPSKMWLNTAWLDALGLETPTTPDEFREVLKAFKEQDPNGNGTADEVPLTGATGGNSVLPFLMNPFVYVPTSTLNGAVPASLALDGSDVTLQPTLDGWRDGLRYVNSLFEEGLIDESAFTQNQDALLALGDIAGDPVVGAASVGHPGVFVTIGQEDERDRGYDAIAPLEGPNGSPASKTPSSVAGAAFVITNQASDAKAEKLMQIVDYMIDYDNHLRAEFGEENVGWAYAEEGDTAIDETLEPLWRQIRVSGAEANDNITASWGPLAQYYGDLVFRGSEVRPKDVDIYDLEGYNVRLFEETQDYAENAADDKVLPYWNMWIPEEESSELATTQTNVESLITQASAEFVTGVRDIDNDDDWQAFQDALVANGSGRYIEIYQKAYDAIS</sequence>
<evidence type="ECO:0000313" key="3">
    <source>
        <dbReference type="EMBL" id="GGO63452.1"/>
    </source>
</evidence>
<dbReference type="RefSeq" id="WP_188700884.1">
    <property type="nucleotide sequence ID" value="NZ_BMMQ01000004.1"/>
</dbReference>
<dbReference type="PANTHER" id="PTHR43649:SF33">
    <property type="entry name" value="POLYGALACTURONAN_RHAMNOGALACTURONAN-BINDING PROTEIN YTCQ"/>
    <property type="match status" value="1"/>
</dbReference>
<name>A0ABQ2N0L1_9MICO</name>